<sequence>MSSWSTGPSCPLKYLGHSRHHLWGSWDIVLCPVWAPPRPPLKFEGFPEFRSASSSLLRKVGHRCMSSEDLPTHGSTACGDSCPGAPDTPFCPLPCSLPAREGVSLGSHGRGGSRPPVPQLNHQHLWALPPP</sequence>
<feature type="region of interest" description="Disordered" evidence="1">
    <location>
        <begin position="102"/>
        <end position="131"/>
    </location>
</feature>
<organism evidence="2 3">
    <name type="scientific">Rhinolophus ferrumequinum</name>
    <name type="common">Greater horseshoe bat</name>
    <dbReference type="NCBI Taxonomy" id="59479"/>
    <lineage>
        <taxon>Eukaryota</taxon>
        <taxon>Metazoa</taxon>
        <taxon>Chordata</taxon>
        <taxon>Craniata</taxon>
        <taxon>Vertebrata</taxon>
        <taxon>Euteleostomi</taxon>
        <taxon>Mammalia</taxon>
        <taxon>Eutheria</taxon>
        <taxon>Laurasiatheria</taxon>
        <taxon>Chiroptera</taxon>
        <taxon>Yinpterochiroptera</taxon>
        <taxon>Rhinolophoidea</taxon>
        <taxon>Rhinolophidae</taxon>
        <taxon>Rhinolophinae</taxon>
        <taxon>Rhinolophus</taxon>
    </lineage>
</organism>
<protein>
    <submittedName>
        <fullName evidence="2">Uncharacterized protein</fullName>
    </submittedName>
</protein>
<evidence type="ECO:0000313" key="3">
    <source>
        <dbReference type="Proteomes" id="UP000585614"/>
    </source>
</evidence>
<proteinExistence type="predicted"/>
<comment type="caution">
    <text evidence="2">The sequence shown here is derived from an EMBL/GenBank/DDBJ whole genome shotgun (WGS) entry which is preliminary data.</text>
</comment>
<evidence type="ECO:0000313" key="2">
    <source>
        <dbReference type="EMBL" id="KAF6269334.1"/>
    </source>
</evidence>
<dbReference type="EMBL" id="JACAGC010000036">
    <property type="protein sequence ID" value="KAF6269334.1"/>
    <property type="molecule type" value="Genomic_DNA"/>
</dbReference>
<gene>
    <name evidence="2" type="ORF">mRhiFer1_009707</name>
</gene>
<dbReference type="Proteomes" id="UP000585614">
    <property type="component" value="Unassembled WGS sequence"/>
</dbReference>
<name>A0A7J7QZK2_RHIFE</name>
<evidence type="ECO:0000256" key="1">
    <source>
        <dbReference type="SAM" id="MobiDB-lite"/>
    </source>
</evidence>
<accession>A0A7J7QZK2</accession>
<reference evidence="2 3" key="1">
    <citation type="journal article" date="2020" name="Nature">
        <title>Six reference-quality genomes reveal evolution of bat adaptations.</title>
        <authorList>
            <person name="Jebb D."/>
            <person name="Huang Z."/>
            <person name="Pippel M."/>
            <person name="Hughes G.M."/>
            <person name="Lavrichenko K."/>
            <person name="Devanna P."/>
            <person name="Winkler S."/>
            <person name="Jermiin L.S."/>
            <person name="Skirmuntt E.C."/>
            <person name="Katzourakis A."/>
            <person name="Burkitt-Gray L."/>
            <person name="Ray D.A."/>
            <person name="Sullivan K.A.M."/>
            <person name="Roscito J.G."/>
            <person name="Kirilenko B.M."/>
            <person name="Davalos L.M."/>
            <person name="Corthals A.P."/>
            <person name="Power M.L."/>
            <person name="Jones G."/>
            <person name="Ransome R.D."/>
            <person name="Dechmann D.K.N."/>
            <person name="Locatelli A.G."/>
            <person name="Puechmaille S.J."/>
            <person name="Fedrigo O."/>
            <person name="Jarvis E.D."/>
            <person name="Hiller M."/>
            <person name="Vernes S.C."/>
            <person name="Myers E.W."/>
            <person name="Teeling E.C."/>
        </authorList>
    </citation>
    <scope>NUCLEOTIDE SEQUENCE [LARGE SCALE GENOMIC DNA]</scope>
    <source>
        <strain evidence="2">MRhiFer1</strain>
        <tissue evidence="2">Lung</tissue>
    </source>
</reference>
<dbReference type="AlphaFoldDB" id="A0A7J7QZK2"/>